<evidence type="ECO:0000313" key="4">
    <source>
        <dbReference type="RefSeq" id="XP_018009211.1"/>
    </source>
</evidence>
<dbReference type="InterPro" id="IPR036728">
    <property type="entry name" value="PBP_GOBP_sf"/>
</dbReference>
<feature type="signal peptide" evidence="1">
    <location>
        <begin position="1"/>
        <end position="21"/>
    </location>
</feature>
<evidence type="ECO:0000313" key="5">
    <source>
        <dbReference type="RefSeq" id="XP_018009213.1"/>
    </source>
</evidence>
<dbReference type="RefSeq" id="XP_018009211.1">
    <property type="nucleotide sequence ID" value="XM_018153722.2"/>
</dbReference>
<evidence type="ECO:0000313" key="2">
    <source>
        <dbReference type="Proteomes" id="UP000694843"/>
    </source>
</evidence>
<name>A0A8B7N7F9_HYAAZ</name>
<evidence type="ECO:0000256" key="1">
    <source>
        <dbReference type="SAM" id="SignalP"/>
    </source>
</evidence>
<dbReference type="KEGG" id="hazt:108666796"/>
<protein>
    <submittedName>
        <fullName evidence="3 4">Uncharacterized protein LOC108666796</fullName>
    </submittedName>
</protein>
<dbReference type="RefSeq" id="XP_047739684.1">
    <property type="nucleotide sequence ID" value="XM_047883728.1"/>
</dbReference>
<dbReference type="GeneID" id="108666796"/>
<organism evidence="2 3">
    <name type="scientific">Hyalella azteca</name>
    <name type="common">Amphipod</name>
    <dbReference type="NCBI Taxonomy" id="294128"/>
    <lineage>
        <taxon>Eukaryota</taxon>
        <taxon>Metazoa</taxon>
        <taxon>Ecdysozoa</taxon>
        <taxon>Arthropoda</taxon>
        <taxon>Crustacea</taxon>
        <taxon>Multicrustacea</taxon>
        <taxon>Malacostraca</taxon>
        <taxon>Eumalacostraca</taxon>
        <taxon>Peracarida</taxon>
        <taxon>Amphipoda</taxon>
        <taxon>Senticaudata</taxon>
        <taxon>Talitrida</taxon>
        <taxon>Talitroidea</taxon>
        <taxon>Hyalellidae</taxon>
        <taxon>Hyalella</taxon>
    </lineage>
</organism>
<evidence type="ECO:0000313" key="8">
    <source>
        <dbReference type="RefSeq" id="XP_047739685.1"/>
    </source>
</evidence>
<dbReference type="AlphaFoldDB" id="A0A8B7N7F9"/>
<evidence type="ECO:0000313" key="6">
    <source>
        <dbReference type="RefSeq" id="XP_047739683.1"/>
    </source>
</evidence>
<reference evidence="3 4" key="1">
    <citation type="submission" date="2025-04" db="UniProtKB">
        <authorList>
            <consortium name="RefSeq"/>
        </authorList>
    </citation>
    <scope>IDENTIFICATION</scope>
    <source>
        <tissue evidence="3 4">Whole organism</tissue>
    </source>
</reference>
<dbReference type="RefSeq" id="XP_047739685.1">
    <property type="nucleotide sequence ID" value="XM_047883729.1"/>
</dbReference>
<keyword evidence="2" id="KW-1185">Reference proteome</keyword>
<feature type="chain" id="PRO_5044664361" evidence="1">
    <location>
        <begin position="22"/>
        <end position="165"/>
    </location>
</feature>
<keyword evidence="1" id="KW-0732">Signal</keyword>
<dbReference type="GO" id="GO:0005549">
    <property type="term" value="F:odorant binding"/>
    <property type="evidence" value="ECO:0007669"/>
    <property type="project" value="InterPro"/>
</dbReference>
<gene>
    <name evidence="3 4 5 6 7 8" type="primary">LOC108666796</name>
</gene>
<sequence>MKSVGLVLLLIAAFAYSGVEGANACETALKSKWTLYNGIRGNSVPISVVDACLLDPAGRAALVAGQGYSGCQGYNYYEGGDIKCDVLFAPFWKCIAAKLGYLKTNGSIEQKKILAQFKADATSDPKCSVAQYNFAVKKCGTTIKNYNFLKKVQGIATATDQFTAG</sequence>
<evidence type="ECO:0000313" key="3">
    <source>
        <dbReference type="RefSeq" id="XP_018009210.1"/>
    </source>
</evidence>
<dbReference type="SUPFAM" id="SSF47565">
    <property type="entry name" value="Insect pheromone/odorant-binding proteins"/>
    <property type="match status" value="1"/>
</dbReference>
<dbReference type="RefSeq" id="XP_047739683.1">
    <property type="nucleotide sequence ID" value="XM_047883727.1"/>
</dbReference>
<accession>A0A8B7N7F9</accession>
<dbReference type="RefSeq" id="XP_018009210.1">
    <property type="nucleotide sequence ID" value="XM_018153721.2"/>
</dbReference>
<proteinExistence type="predicted"/>
<dbReference type="Proteomes" id="UP000694843">
    <property type="component" value="Unplaced"/>
</dbReference>
<dbReference type="RefSeq" id="XP_018009213.1">
    <property type="nucleotide sequence ID" value="XM_018153724.2"/>
</dbReference>
<evidence type="ECO:0000313" key="7">
    <source>
        <dbReference type="RefSeq" id="XP_047739684.1"/>
    </source>
</evidence>